<proteinExistence type="predicted"/>
<dbReference type="EMBL" id="JARKIF010000013">
    <property type="protein sequence ID" value="KAJ7624448.1"/>
    <property type="molecule type" value="Genomic_DNA"/>
</dbReference>
<protein>
    <submittedName>
        <fullName evidence="2">Uncharacterized protein</fullName>
    </submittedName>
</protein>
<feature type="region of interest" description="Disordered" evidence="1">
    <location>
        <begin position="58"/>
        <end position="82"/>
    </location>
</feature>
<feature type="region of interest" description="Disordered" evidence="1">
    <location>
        <begin position="113"/>
        <end position="210"/>
    </location>
</feature>
<keyword evidence="3" id="KW-1185">Reference proteome</keyword>
<accession>A0AAD7BL36</accession>
<feature type="compositionally biased region" description="Basic and acidic residues" evidence="1">
    <location>
        <begin position="69"/>
        <end position="82"/>
    </location>
</feature>
<name>A0AAD7BL36_9AGAR</name>
<dbReference type="Proteomes" id="UP001221142">
    <property type="component" value="Unassembled WGS sequence"/>
</dbReference>
<evidence type="ECO:0000256" key="1">
    <source>
        <dbReference type="SAM" id="MobiDB-lite"/>
    </source>
</evidence>
<reference evidence="2" key="1">
    <citation type="submission" date="2023-03" db="EMBL/GenBank/DDBJ databases">
        <title>Massive genome expansion in bonnet fungi (Mycena s.s.) driven by repeated elements and novel gene families across ecological guilds.</title>
        <authorList>
            <consortium name="Lawrence Berkeley National Laboratory"/>
            <person name="Harder C.B."/>
            <person name="Miyauchi S."/>
            <person name="Viragh M."/>
            <person name="Kuo A."/>
            <person name="Thoen E."/>
            <person name="Andreopoulos B."/>
            <person name="Lu D."/>
            <person name="Skrede I."/>
            <person name="Drula E."/>
            <person name="Henrissat B."/>
            <person name="Morin E."/>
            <person name="Kohler A."/>
            <person name="Barry K."/>
            <person name="LaButti K."/>
            <person name="Morin E."/>
            <person name="Salamov A."/>
            <person name="Lipzen A."/>
            <person name="Mereny Z."/>
            <person name="Hegedus B."/>
            <person name="Baldrian P."/>
            <person name="Stursova M."/>
            <person name="Weitz H."/>
            <person name="Taylor A."/>
            <person name="Grigoriev I.V."/>
            <person name="Nagy L.G."/>
            <person name="Martin F."/>
            <person name="Kauserud H."/>
        </authorList>
    </citation>
    <scope>NUCLEOTIDE SEQUENCE</scope>
    <source>
        <strain evidence="2">9284</strain>
    </source>
</reference>
<gene>
    <name evidence="2" type="ORF">FB45DRAFT_796407</name>
</gene>
<organism evidence="2 3">
    <name type="scientific">Roridomyces roridus</name>
    <dbReference type="NCBI Taxonomy" id="1738132"/>
    <lineage>
        <taxon>Eukaryota</taxon>
        <taxon>Fungi</taxon>
        <taxon>Dikarya</taxon>
        <taxon>Basidiomycota</taxon>
        <taxon>Agaricomycotina</taxon>
        <taxon>Agaricomycetes</taxon>
        <taxon>Agaricomycetidae</taxon>
        <taxon>Agaricales</taxon>
        <taxon>Marasmiineae</taxon>
        <taxon>Mycenaceae</taxon>
        <taxon>Roridomyces</taxon>
    </lineage>
</organism>
<evidence type="ECO:0000313" key="2">
    <source>
        <dbReference type="EMBL" id="KAJ7624448.1"/>
    </source>
</evidence>
<feature type="region of interest" description="Disordered" evidence="1">
    <location>
        <begin position="232"/>
        <end position="251"/>
    </location>
</feature>
<sequence length="251" mass="27805">MPHKRAKRSVRDQQRSQNGTDLAPGRGTHTQDDEPLPKSFLRALNADKVQAEFRAKRKLRYEGGAGDESGEKVSKRRKVDSVADAKIRRGETLAHFNKRIEADMRPLFREAVQASRATQRAVKKKKCPKTSSGPVTTSRKPTKQPSASNPPVDRHAHRPKEFLHISASAPRRLNDIAIAPPNLSSSVLARKASDAQKGSGKKAKAETLLSPAQALQMAKAREEAVARYRELKEKRRREAGQTPGEDEGDVE</sequence>
<comment type="caution">
    <text evidence="2">The sequence shown here is derived from an EMBL/GenBank/DDBJ whole genome shotgun (WGS) entry which is preliminary data.</text>
</comment>
<evidence type="ECO:0000313" key="3">
    <source>
        <dbReference type="Proteomes" id="UP001221142"/>
    </source>
</evidence>
<dbReference type="AlphaFoldDB" id="A0AAD7BL36"/>
<feature type="compositionally biased region" description="Polar residues" evidence="1">
    <location>
        <begin position="129"/>
        <end position="149"/>
    </location>
</feature>
<feature type="region of interest" description="Disordered" evidence="1">
    <location>
        <begin position="1"/>
        <end position="38"/>
    </location>
</feature>